<dbReference type="Gene3D" id="3.30.2350.10">
    <property type="entry name" value="Pseudouridine synthase"/>
    <property type="match status" value="1"/>
</dbReference>
<dbReference type="PANTHER" id="PTHR21600">
    <property type="entry name" value="MITOCHONDRIAL RNA PSEUDOURIDINE SYNTHASE"/>
    <property type="match status" value="1"/>
</dbReference>
<dbReference type="Pfam" id="PF00849">
    <property type="entry name" value="PseudoU_synth_2"/>
    <property type="match status" value="1"/>
</dbReference>
<dbReference type="GO" id="GO:0009982">
    <property type="term" value="F:pseudouridine synthase activity"/>
    <property type="evidence" value="ECO:0007669"/>
    <property type="project" value="InterPro"/>
</dbReference>
<evidence type="ECO:0000256" key="2">
    <source>
        <dbReference type="ARBA" id="ARBA00023235"/>
    </source>
</evidence>
<dbReference type="GO" id="GO:0140098">
    <property type="term" value="F:catalytic activity, acting on RNA"/>
    <property type="evidence" value="ECO:0007669"/>
    <property type="project" value="UniProtKB-ARBA"/>
</dbReference>
<dbReference type="CDD" id="cd02869">
    <property type="entry name" value="PseudoU_synth_RluA_like"/>
    <property type="match status" value="1"/>
</dbReference>
<dbReference type="GO" id="GO:0003723">
    <property type="term" value="F:RNA binding"/>
    <property type="evidence" value="ECO:0007669"/>
    <property type="project" value="InterPro"/>
</dbReference>
<comment type="caution">
    <text evidence="4">The sequence shown here is derived from an EMBL/GenBank/DDBJ whole genome shotgun (WGS) entry which is preliminary data.</text>
</comment>
<dbReference type="InterPro" id="IPR006224">
    <property type="entry name" value="PsdUridine_synth_RluA-like_CS"/>
</dbReference>
<dbReference type="InterPro" id="IPR020103">
    <property type="entry name" value="PsdUridine_synth_cat_dom_sf"/>
</dbReference>
<gene>
    <name evidence="4" type="ORF">ENS59_12245</name>
</gene>
<dbReference type="AlphaFoldDB" id="A0A7C3EHG9"/>
<evidence type="ECO:0000256" key="1">
    <source>
        <dbReference type="ARBA" id="ARBA00010876"/>
    </source>
</evidence>
<sequence length="234" mass="26362">MKRTTGKEQQRPWRLPFGLEILYEDDDILVVFKPEGLLSVSAAGEKNRTAYWILNEYLRRRGKRQQVAVVHRLDRDTSGVMVFAKTAAMKKALMDNWDSLVVARSYVAVVEGFISEPEGTIDLPLMEDARTRVVIAPPGRGQRAITHWKLLRSGPRFSLLSLELETGRRNQIRVHCAAIGHPIVGDPKYGSRSDPLGRLGLHAETLAFHHPRTQALLEFSVPPPASFTSAKLYR</sequence>
<dbReference type="SUPFAM" id="SSF55120">
    <property type="entry name" value="Pseudouridine synthase"/>
    <property type="match status" value="1"/>
</dbReference>
<dbReference type="PROSITE" id="PS01129">
    <property type="entry name" value="PSI_RLU"/>
    <property type="match status" value="1"/>
</dbReference>
<reference evidence="4" key="1">
    <citation type="journal article" date="2020" name="mSystems">
        <title>Genome- and Community-Level Interaction Insights into Carbon Utilization and Element Cycling Functions of Hydrothermarchaeota in Hydrothermal Sediment.</title>
        <authorList>
            <person name="Zhou Z."/>
            <person name="Liu Y."/>
            <person name="Xu W."/>
            <person name="Pan J."/>
            <person name="Luo Z.H."/>
            <person name="Li M."/>
        </authorList>
    </citation>
    <scope>NUCLEOTIDE SEQUENCE [LARGE SCALE GENOMIC DNA]</scope>
    <source>
        <strain evidence="4">SpSt-503</strain>
    </source>
</reference>
<dbReference type="GO" id="GO:0000455">
    <property type="term" value="P:enzyme-directed rRNA pseudouridine synthesis"/>
    <property type="evidence" value="ECO:0007669"/>
    <property type="project" value="TreeGrafter"/>
</dbReference>
<comment type="similarity">
    <text evidence="1">Belongs to the pseudouridine synthase RluA family.</text>
</comment>
<dbReference type="PANTHER" id="PTHR21600:SF44">
    <property type="entry name" value="RIBOSOMAL LARGE SUBUNIT PSEUDOURIDINE SYNTHASE D"/>
    <property type="match status" value="1"/>
</dbReference>
<evidence type="ECO:0000313" key="4">
    <source>
        <dbReference type="EMBL" id="HFH30255.1"/>
    </source>
</evidence>
<dbReference type="EMBL" id="DSVL01000373">
    <property type="protein sequence ID" value="HFH30255.1"/>
    <property type="molecule type" value="Genomic_DNA"/>
</dbReference>
<evidence type="ECO:0000259" key="3">
    <source>
        <dbReference type="Pfam" id="PF00849"/>
    </source>
</evidence>
<organism evidence="4">
    <name type="scientific">Gracilinema caldarium</name>
    <dbReference type="NCBI Taxonomy" id="215591"/>
    <lineage>
        <taxon>Bacteria</taxon>
        <taxon>Pseudomonadati</taxon>
        <taxon>Spirochaetota</taxon>
        <taxon>Spirochaetia</taxon>
        <taxon>Spirochaetales</taxon>
        <taxon>Breznakiellaceae</taxon>
        <taxon>Gracilinema</taxon>
    </lineage>
</organism>
<accession>A0A7C3EHG9</accession>
<proteinExistence type="inferred from homology"/>
<feature type="domain" description="Pseudouridine synthase RsuA/RluA-like" evidence="3">
    <location>
        <begin position="27"/>
        <end position="178"/>
    </location>
</feature>
<keyword evidence="2" id="KW-0413">Isomerase</keyword>
<dbReference type="InterPro" id="IPR006145">
    <property type="entry name" value="PsdUridine_synth_RsuA/RluA"/>
</dbReference>
<protein>
    <submittedName>
        <fullName evidence="4">RluA family pseudouridine synthase</fullName>
    </submittedName>
</protein>
<name>A0A7C3EHG9_9SPIR</name>
<dbReference type="InterPro" id="IPR050188">
    <property type="entry name" value="RluA_PseudoU_synthase"/>
</dbReference>